<evidence type="ECO:0000313" key="3">
    <source>
        <dbReference type="Proteomes" id="UP001469553"/>
    </source>
</evidence>
<keyword evidence="3" id="KW-1185">Reference proteome</keyword>
<dbReference type="EMBL" id="JAHRIP010049368">
    <property type="protein sequence ID" value="MEQ2300351.1"/>
    <property type="molecule type" value="Genomic_DNA"/>
</dbReference>
<name>A0ABV0Z2Z7_9TELE</name>
<sequence>MSSRRRPAGGVKSVQGDQSPSGTTKKRVSSEEEINQQRSSRRVEEEIRSHQKQRYQSHGEKRRFAATSAGQSVDDGTKQNTQTHIRPPAVTMVCKTNATITFSCIHSSSY</sequence>
<evidence type="ECO:0000256" key="1">
    <source>
        <dbReference type="SAM" id="MobiDB-lite"/>
    </source>
</evidence>
<dbReference type="Proteomes" id="UP001469553">
    <property type="component" value="Unassembled WGS sequence"/>
</dbReference>
<organism evidence="2 3">
    <name type="scientific">Ameca splendens</name>
    <dbReference type="NCBI Taxonomy" id="208324"/>
    <lineage>
        <taxon>Eukaryota</taxon>
        <taxon>Metazoa</taxon>
        <taxon>Chordata</taxon>
        <taxon>Craniata</taxon>
        <taxon>Vertebrata</taxon>
        <taxon>Euteleostomi</taxon>
        <taxon>Actinopterygii</taxon>
        <taxon>Neopterygii</taxon>
        <taxon>Teleostei</taxon>
        <taxon>Neoteleostei</taxon>
        <taxon>Acanthomorphata</taxon>
        <taxon>Ovalentaria</taxon>
        <taxon>Atherinomorphae</taxon>
        <taxon>Cyprinodontiformes</taxon>
        <taxon>Goodeidae</taxon>
        <taxon>Ameca</taxon>
    </lineage>
</organism>
<proteinExistence type="predicted"/>
<evidence type="ECO:0000313" key="2">
    <source>
        <dbReference type="EMBL" id="MEQ2300351.1"/>
    </source>
</evidence>
<comment type="caution">
    <text evidence="2">The sequence shown here is derived from an EMBL/GenBank/DDBJ whole genome shotgun (WGS) entry which is preliminary data.</text>
</comment>
<reference evidence="2 3" key="1">
    <citation type="submission" date="2021-06" db="EMBL/GenBank/DDBJ databases">
        <authorList>
            <person name="Palmer J.M."/>
        </authorList>
    </citation>
    <scope>NUCLEOTIDE SEQUENCE [LARGE SCALE GENOMIC DNA]</scope>
    <source>
        <strain evidence="2 3">AS_MEX2019</strain>
        <tissue evidence="2">Muscle</tissue>
    </source>
</reference>
<feature type="region of interest" description="Disordered" evidence="1">
    <location>
        <begin position="1"/>
        <end position="84"/>
    </location>
</feature>
<protein>
    <submittedName>
        <fullName evidence="2">Uncharacterized protein</fullName>
    </submittedName>
</protein>
<gene>
    <name evidence="2" type="ORF">AMECASPLE_024504</name>
</gene>
<accession>A0ABV0Z2Z7</accession>